<comment type="caution">
    <text evidence="9">The sequence shown here is derived from an EMBL/GenBank/DDBJ whole genome shotgun (WGS) entry which is preliminary data.</text>
</comment>
<dbReference type="InterPro" id="IPR000522">
    <property type="entry name" value="ABC_transptr_permease_BtuC"/>
</dbReference>
<evidence type="ECO:0000256" key="8">
    <source>
        <dbReference type="SAM" id="Phobius"/>
    </source>
</evidence>
<evidence type="ECO:0000313" key="10">
    <source>
        <dbReference type="Proteomes" id="UP000003240"/>
    </source>
</evidence>
<evidence type="ECO:0000256" key="4">
    <source>
        <dbReference type="ARBA" id="ARBA00022475"/>
    </source>
</evidence>
<comment type="subcellular location">
    <subcellularLocation>
        <location evidence="1">Cell membrane</location>
        <topology evidence="1">Multi-pass membrane protein</topology>
    </subcellularLocation>
</comment>
<dbReference type="OrthoDB" id="9792889at2"/>
<dbReference type="CDD" id="cd06550">
    <property type="entry name" value="TM_ABC_iron-siderophores_like"/>
    <property type="match status" value="1"/>
</dbReference>
<keyword evidence="3" id="KW-0813">Transport</keyword>
<dbReference type="InterPro" id="IPR037294">
    <property type="entry name" value="ABC_BtuC-like"/>
</dbReference>
<accession>F7NM62</accession>
<evidence type="ECO:0000256" key="3">
    <source>
        <dbReference type="ARBA" id="ARBA00022448"/>
    </source>
</evidence>
<dbReference type="GO" id="GO:0033214">
    <property type="term" value="P:siderophore-iron import into cell"/>
    <property type="evidence" value="ECO:0007669"/>
    <property type="project" value="TreeGrafter"/>
</dbReference>
<feature type="transmembrane region" description="Helical" evidence="8">
    <location>
        <begin position="317"/>
        <end position="336"/>
    </location>
</feature>
<evidence type="ECO:0000256" key="6">
    <source>
        <dbReference type="ARBA" id="ARBA00022989"/>
    </source>
</evidence>
<feature type="transmembrane region" description="Helical" evidence="8">
    <location>
        <begin position="62"/>
        <end position="82"/>
    </location>
</feature>
<dbReference type="GO" id="GO:0005886">
    <property type="term" value="C:plasma membrane"/>
    <property type="evidence" value="ECO:0007669"/>
    <property type="project" value="UniProtKB-SubCell"/>
</dbReference>
<sequence>MHRQSTSRFTGTMITGILLVAATVCLSLSYGIFELTLVDLGKIFLGLETVREHEVLIYDFRLPRIVIAALVGAGLAIAGAVLQGISRNGLADPGLLGINAGAGLAIVIFMFFYQGKLMGTDWRAILAMPFFGLAGGLGAVALIYLFGWKNGRMDPQRFLLTGVALGSGFGALSLYITLKMNPADFHSATVWGLGSLLHANWDYIFSMLPWFLLLCPVIFLKGPILDLFGLDEGNVRSLGVAVEKEQIILLVCSAGLVSACVSVAGSISFVGLIVPHIVKQLVGIRHDRVIPACAVGGMLLVLAADFIARNLFAPVEIAVGVIISLIGIPYFIYLLFQAKHQR</sequence>
<dbReference type="FunFam" id="1.10.3470.10:FF:000001">
    <property type="entry name" value="Vitamin B12 ABC transporter permease BtuC"/>
    <property type="match status" value="1"/>
</dbReference>
<feature type="transmembrane region" description="Helical" evidence="8">
    <location>
        <begin position="12"/>
        <end position="33"/>
    </location>
</feature>
<keyword evidence="7 8" id="KW-0472">Membrane</keyword>
<feature type="transmembrane region" description="Helical" evidence="8">
    <location>
        <begin position="289"/>
        <end position="311"/>
    </location>
</feature>
<feature type="transmembrane region" description="Helical" evidence="8">
    <location>
        <begin position="94"/>
        <end position="113"/>
    </location>
</feature>
<dbReference type="RefSeq" id="WP_004097453.1">
    <property type="nucleotide sequence ID" value="NZ_AFGF01000162.1"/>
</dbReference>
<gene>
    <name evidence="9" type="ORF">ALO_15947</name>
</gene>
<dbReference type="Proteomes" id="UP000003240">
    <property type="component" value="Unassembled WGS sequence"/>
</dbReference>
<protein>
    <submittedName>
        <fullName evidence="9">Iron compound ABC transporter, permease protein</fullName>
    </submittedName>
</protein>
<evidence type="ECO:0000256" key="1">
    <source>
        <dbReference type="ARBA" id="ARBA00004651"/>
    </source>
</evidence>
<dbReference type="STRING" id="1009370.ALO_15947"/>
<dbReference type="GO" id="GO:0022857">
    <property type="term" value="F:transmembrane transporter activity"/>
    <property type="evidence" value="ECO:0007669"/>
    <property type="project" value="InterPro"/>
</dbReference>
<comment type="similarity">
    <text evidence="2">Belongs to the binding-protein-dependent transport system permease family. FecCD subfamily.</text>
</comment>
<dbReference type="EMBL" id="AFGF01000162">
    <property type="protein sequence ID" value="EGO62863.1"/>
    <property type="molecule type" value="Genomic_DNA"/>
</dbReference>
<evidence type="ECO:0000256" key="7">
    <source>
        <dbReference type="ARBA" id="ARBA00023136"/>
    </source>
</evidence>
<dbReference type="eggNOG" id="COG0609">
    <property type="taxonomic scope" value="Bacteria"/>
</dbReference>
<organism evidence="9 10">
    <name type="scientific">Acetonema longum DSM 6540</name>
    <dbReference type="NCBI Taxonomy" id="1009370"/>
    <lineage>
        <taxon>Bacteria</taxon>
        <taxon>Bacillati</taxon>
        <taxon>Bacillota</taxon>
        <taxon>Negativicutes</taxon>
        <taxon>Acetonemataceae</taxon>
        <taxon>Acetonema</taxon>
    </lineage>
</organism>
<keyword evidence="6 8" id="KW-1133">Transmembrane helix</keyword>
<dbReference type="Pfam" id="PF01032">
    <property type="entry name" value="FecCD"/>
    <property type="match status" value="1"/>
</dbReference>
<keyword evidence="5 8" id="KW-0812">Transmembrane</keyword>
<keyword evidence="10" id="KW-1185">Reference proteome</keyword>
<evidence type="ECO:0000256" key="2">
    <source>
        <dbReference type="ARBA" id="ARBA00007935"/>
    </source>
</evidence>
<dbReference type="PANTHER" id="PTHR30472:SF23">
    <property type="entry name" value="IRON-UPTAKE SYSTEM PERMEASE PROTEIN FEUC"/>
    <property type="match status" value="1"/>
</dbReference>
<dbReference type="Gene3D" id="1.10.3470.10">
    <property type="entry name" value="ABC transporter involved in vitamin B12 uptake, BtuC"/>
    <property type="match status" value="1"/>
</dbReference>
<dbReference type="PANTHER" id="PTHR30472">
    <property type="entry name" value="FERRIC ENTEROBACTIN TRANSPORT SYSTEM PERMEASE PROTEIN"/>
    <property type="match status" value="1"/>
</dbReference>
<feature type="transmembrane region" description="Helical" evidence="8">
    <location>
        <begin position="125"/>
        <end position="146"/>
    </location>
</feature>
<reference evidence="9 10" key="1">
    <citation type="journal article" date="2011" name="EMBO J.">
        <title>Structural diversity of bacterial flagellar motors.</title>
        <authorList>
            <person name="Chen S."/>
            <person name="Beeby M."/>
            <person name="Murphy G.E."/>
            <person name="Leadbetter J.R."/>
            <person name="Hendrixson D.R."/>
            <person name="Briegel A."/>
            <person name="Li Z."/>
            <person name="Shi J."/>
            <person name="Tocheva E.I."/>
            <person name="Muller A."/>
            <person name="Dobro M.J."/>
            <person name="Jensen G.J."/>
        </authorList>
    </citation>
    <scope>NUCLEOTIDE SEQUENCE [LARGE SCALE GENOMIC DNA]</scope>
    <source>
        <strain evidence="9 10">DSM 6540</strain>
    </source>
</reference>
<proteinExistence type="inferred from homology"/>
<feature type="transmembrane region" description="Helical" evidence="8">
    <location>
        <begin position="158"/>
        <end position="177"/>
    </location>
</feature>
<dbReference type="SUPFAM" id="SSF81345">
    <property type="entry name" value="ABC transporter involved in vitamin B12 uptake, BtuC"/>
    <property type="match status" value="1"/>
</dbReference>
<name>F7NM62_9FIRM</name>
<keyword evidence="4" id="KW-1003">Cell membrane</keyword>
<evidence type="ECO:0000256" key="5">
    <source>
        <dbReference type="ARBA" id="ARBA00022692"/>
    </source>
</evidence>
<evidence type="ECO:0000313" key="9">
    <source>
        <dbReference type="EMBL" id="EGO62863.1"/>
    </source>
</evidence>
<feature type="transmembrane region" description="Helical" evidence="8">
    <location>
        <begin position="248"/>
        <end position="277"/>
    </location>
</feature>
<dbReference type="AlphaFoldDB" id="F7NM62"/>